<keyword evidence="4" id="KW-1185">Reference proteome</keyword>
<accession>A0A254PX41</accession>
<evidence type="ECO:0000313" key="3">
    <source>
        <dbReference type="EMBL" id="OWS69101.1"/>
    </source>
</evidence>
<evidence type="ECO:0000259" key="2">
    <source>
        <dbReference type="PROSITE" id="PS51833"/>
    </source>
</evidence>
<feature type="region of interest" description="Disordered" evidence="1">
    <location>
        <begin position="168"/>
        <end position="188"/>
    </location>
</feature>
<protein>
    <recommendedName>
        <fullName evidence="2">HDOD domain-containing protein</fullName>
    </recommendedName>
</protein>
<evidence type="ECO:0000256" key="1">
    <source>
        <dbReference type="SAM" id="MobiDB-lite"/>
    </source>
</evidence>
<dbReference type="SUPFAM" id="SSF141868">
    <property type="entry name" value="EAL domain-like"/>
    <property type="match status" value="1"/>
</dbReference>
<reference evidence="3 4" key="1">
    <citation type="submission" date="2017-05" db="EMBL/GenBank/DDBJ databases">
        <title>Genome of Polynucleobacter sp. MWH-Feld-100.</title>
        <authorList>
            <person name="Hahn M.W."/>
        </authorList>
    </citation>
    <scope>NUCLEOTIDE SEQUENCE [LARGE SCALE GENOMIC DNA]</scope>
    <source>
        <strain evidence="3 4">MWH-Feld-100</strain>
    </source>
</reference>
<dbReference type="AlphaFoldDB" id="A0A254PX41"/>
<feature type="domain" description="HDOD" evidence="2">
    <location>
        <begin position="299"/>
        <end position="494"/>
    </location>
</feature>
<feature type="region of interest" description="Disordered" evidence="1">
    <location>
        <begin position="1"/>
        <end position="27"/>
    </location>
</feature>
<proteinExistence type="predicted"/>
<dbReference type="InterPro" id="IPR035919">
    <property type="entry name" value="EAL_sf"/>
</dbReference>
<evidence type="ECO:0000313" key="4">
    <source>
        <dbReference type="Proteomes" id="UP000197528"/>
    </source>
</evidence>
<sequence length="532" mass="58897">MALFKKKAQSAPIQAPKGPEKIAPENPYLGREPIINREQAIIGYELFFRPGTTLKAKRLNDRNEVLAQIAKRLAEDPKAEVSYPEEVTDANLRDDDGKEVTQVTLPEIFYSLKTKGVTQSLGQHLGFIDIRVDQLGDELRGFPAIKFPLQIHLAEILEAIKTEASQVTETVEDPEVKKDLDDSGEPPAPEILQKLERLRSAGYKFVLTGLTEVFDGLDDILPKFRYIKLDLQKVAQPSSLIDYCKGIPLPRDEKSKGATNVLQIIAVNVHEPEEFHQARDVGCDAFEGFYFIKPDPELSLHRGEEYRKLLQLLTLLLSSPELKDLVTAIEANPVVSKHLMVIAEIDSRRKRDKPENIRDAAVISGVKRITRWTQLLLYADTKAKVALDATPLLQLVCVRAFFMESLSTKLGAGGGLGSSDLAFLVGGLSLIDNLFDESARELLSHFNLPGVVVDAIVDRSGILGQLLSLAEAAEVGDLEKCRHLCADELKTVTLDDVAQDSLLAIKNFVSQTQFAPEEDVWESANTADEDLA</sequence>
<dbReference type="Gene3D" id="1.10.3210.10">
    <property type="entry name" value="Hypothetical protein af1432"/>
    <property type="match status" value="1"/>
</dbReference>
<dbReference type="SUPFAM" id="SSF109604">
    <property type="entry name" value="HD-domain/PDEase-like"/>
    <property type="match status" value="1"/>
</dbReference>
<dbReference type="OrthoDB" id="9804751at2"/>
<dbReference type="PROSITE" id="PS51833">
    <property type="entry name" value="HDOD"/>
    <property type="match status" value="1"/>
</dbReference>
<dbReference type="RefSeq" id="WP_088525979.1">
    <property type="nucleotide sequence ID" value="NZ_NGUP01000004.1"/>
</dbReference>
<dbReference type="Proteomes" id="UP000197528">
    <property type="component" value="Unassembled WGS sequence"/>
</dbReference>
<gene>
    <name evidence="3" type="ORF">CBI31_08490</name>
</gene>
<dbReference type="InterPro" id="IPR013976">
    <property type="entry name" value="HDOD"/>
</dbReference>
<name>A0A254PX41_9BURK</name>
<comment type="caution">
    <text evidence="3">The sequence shown here is derived from an EMBL/GenBank/DDBJ whole genome shotgun (WGS) entry which is preliminary data.</text>
</comment>
<dbReference type="EMBL" id="NGUP01000004">
    <property type="protein sequence ID" value="OWS69101.1"/>
    <property type="molecule type" value="Genomic_DNA"/>
</dbReference>
<organism evidence="3 4">
    <name type="scientific">Polynucleobacter campilacus</name>
    <dbReference type="NCBI Taxonomy" id="1743163"/>
    <lineage>
        <taxon>Bacteria</taxon>
        <taxon>Pseudomonadati</taxon>
        <taxon>Pseudomonadota</taxon>
        <taxon>Betaproteobacteria</taxon>
        <taxon>Burkholderiales</taxon>
        <taxon>Burkholderiaceae</taxon>
        <taxon>Polynucleobacter</taxon>
    </lineage>
</organism>
<dbReference type="Gene3D" id="3.20.20.450">
    <property type="entry name" value="EAL domain"/>
    <property type="match status" value="1"/>
</dbReference>